<evidence type="ECO:0000313" key="3">
    <source>
        <dbReference type="Proteomes" id="UP000594220"/>
    </source>
</evidence>
<reference evidence="2" key="2">
    <citation type="submission" date="2025-09" db="UniProtKB">
        <authorList>
            <consortium name="Ensembl"/>
        </authorList>
    </citation>
    <scope>IDENTIFICATION</scope>
</reference>
<proteinExistence type="predicted"/>
<protein>
    <submittedName>
        <fullName evidence="2">Uncharacterized protein</fullName>
    </submittedName>
</protein>
<feature type="compositionally biased region" description="Polar residues" evidence="1">
    <location>
        <begin position="73"/>
        <end position="84"/>
    </location>
</feature>
<name>A0A7M4FGY1_CROPO</name>
<evidence type="ECO:0000256" key="1">
    <source>
        <dbReference type="SAM" id="MobiDB-lite"/>
    </source>
</evidence>
<dbReference type="Proteomes" id="UP000594220">
    <property type="component" value="Unplaced"/>
</dbReference>
<feature type="region of interest" description="Disordered" evidence="1">
    <location>
        <begin position="62"/>
        <end position="84"/>
    </location>
</feature>
<reference evidence="2" key="1">
    <citation type="submission" date="2025-08" db="UniProtKB">
        <authorList>
            <consortium name="Ensembl"/>
        </authorList>
    </citation>
    <scope>IDENTIFICATION</scope>
</reference>
<evidence type="ECO:0000313" key="2">
    <source>
        <dbReference type="Ensembl" id="ENSCPRP00005023501.1"/>
    </source>
</evidence>
<keyword evidence="3" id="KW-1185">Reference proteome</keyword>
<organism evidence="2 3">
    <name type="scientific">Crocodylus porosus</name>
    <name type="common">Saltwater crocodile</name>
    <name type="synonym">Estuarine crocodile</name>
    <dbReference type="NCBI Taxonomy" id="8502"/>
    <lineage>
        <taxon>Eukaryota</taxon>
        <taxon>Metazoa</taxon>
        <taxon>Chordata</taxon>
        <taxon>Craniata</taxon>
        <taxon>Vertebrata</taxon>
        <taxon>Euteleostomi</taxon>
        <taxon>Archelosauria</taxon>
        <taxon>Archosauria</taxon>
        <taxon>Crocodylia</taxon>
        <taxon>Longirostres</taxon>
        <taxon>Crocodylidae</taxon>
        <taxon>Crocodylus</taxon>
    </lineage>
</organism>
<dbReference type="AlphaFoldDB" id="A0A7M4FGY1"/>
<dbReference type="Ensembl" id="ENSCPRT00005027437.1">
    <property type="protein sequence ID" value="ENSCPRP00005023501.1"/>
    <property type="gene ID" value="ENSCPRG00005016324.1"/>
</dbReference>
<sequence>IQPEHLCGWLFPQSCCPSFRNLDRASCQVSRGWEVLQERGGDHGGGPVQPLFVSSTPCSFPQLPAHAPRPPTLTGSSSSLRSWR</sequence>
<accession>A0A7M4FGY1</accession>